<protein>
    <submittedName>
        <fullName evidence="2">Uncharacterized protein</fullName>
    </submittedName>
</protein>
<proteinExistence type="predicted"/>
<reference evidence="2" key="1">
    <citation type="journal article" date="2020" name="Stud. Mycol.">
        <title>101 Dothideomycetes genomes: a test case for predicting lifestyles and emergence of pathogens.</title>
        <authorList>
            <person name="Haridas S."/>
            <person name="Albert R."/>
            <person name="Binder M."/>
            <person name="Bloem J."/>
            <person name="Labutti K."/>
            <person name="Salamov A."/>
            <person name="Andreopoulos B."/>
            <person name="Baker S."/>
            <person name="Barry K."/>
            <person name="Bills G."/>
            <person name="Bluhm B."/>
            <person name="Cannon C."/>
            <person name="Castanera R."/>
            <person name="Culley D."/>
            <person name="Daum C."/>
            <person name="Ezra D."/>
            <person name="Gonzalez J."/>
            <person name="Henrissat B."/>
            <person name="Kuo A."/>
            <person name="Liang C."/>
            <person name="Lipzen A."/>
            <person name="Lutzoni F."/>
            <person name="Magnuson J."/>
            <person name="Mondo S."/>
            <person name="Nolan M."/>
            <person name="Ohm R."/>
            <person name="Pangilinan J."/>
            <person name="Park H.-J."/>
            <person name="Ramirez L."/>
            <person name="Alfaro M."/>
            <person name="Sun H."/>
            <person name="Tritt A."/>
            <person name="Yoshinaga Y."/>
            <person name="Zwiers L.-H."/>
            <person name="Turgeon B."/>
            <person name="Goodwin S."/>
            <person name="Spatafora J."/>
            <person name="Crous P."/>
            <person name="Grigoriev I."/>
        </authorList>
    </citation>
    <scope>NUCLEOTIDE SEQUENCE</scope>
    <source>
        <strain evidence="2">CBS 675.92</strain>
    </source>
</reference>
<dbReference type="AlphaFoldDB" id="A0A6A5TGB7"/>
<organism evidence="2 3">
    <name type="scientific">Byssothecium circinans</name>
    <dbReference type="NCBI Taxonomy" id="147558"/>
    <lineage>
        <taxon>Eukaryota</taxon>
        <taxon>Fungi</taxon>
        <taxon>Dikarya</taxon>
        <taxon>Ascomycota</taxon>
        <taxon>Pezizomycotina</taxon>
        <taxon>Dothideomycetes</taxon>
        <taxon>Pleosporomycetidae</taxon>
        <taxon>Pleosporales</taxon>
        <taxon>Massarineae</taxon>
        <taxon>Massarinaceae</taxon>
        <taxon>Byssothecium</taxon>
    </lineage>
</organism>
<accession>A0A6A5TGB7</accession>
<evidence type="ECO:0000256" key="1">
    <source>
        <dbReference type="SAM" id="Phobius"/>
    </source>
</evidence>
<evidence type="ECO:0000313" key="3">
    <source>
        <dbReference type="Proteomes" id="UP000800035"/>
    </source>
</evidence>
<keyword evidence="1" id="KW-0812">Transmembrane</keyword>
<dbReference type="EMBL" id="ML977022">
    <property type="protein sequence ID" value="KAF1950809.1"/>
    <property type="molecule type" value="Genomic_DNA"/>
</dbReference>
<feature type="transmembrane region" description="Helical" evidence="1">
    <location>
        <begin position="115"/>
        <end position="137"/>
    </location>
</feature>
<keyword evidence="3" id="KW-1185">Reference proteome</keyword>
<keyword evidence="1" id="KW-0472">Membrane</keyword>
<keyword evidence="1" id="KW-1133">Transmembrane helix</keyword>
<feature type="transmembrane region" description="Helical" evidence="1">
    <location>
        <begin position="13"/>
        <end position="39"/>
    </location>
</feature>
<gene>
    <name evidence="2" type="ORF">CC80DRAFT_576495</name>
</gene>
<dbReference type="Proteomes" id="UP000800035">
    <property type="component" value="Unassembled WGS sequence"/>
</dbReference>
<evidence type="ECO:0000313" key="2">
    <source>
        <dbReference type="EMBL" id="KAF1950809.1"/>
    </source>
</evidence>
<name>A0A6A5TGB7_9PLEO</name>
<sequence length="577" mass="65090">MAETDRVTLAGTIGTWVAVCIGLVALTAVIGPFLIWAAARTERNKALHDAGDTKQPFIGSGIRFVGSDVRLFRRISAPILDQMPENPVLVWNTARFKGPNPEQPGFITFDKGNNLVIYCGTVILPVHRVWILIIGLIGRYSTKDSRPLRRKRNKSLSISFQTPKKDTSEDNTVESATWSTRVALNGTTGQIKISEKVSDLGLSESSIAMFLPLPKSEFAGIEGERLSLRDLFMLAIGCMPLPSQQYIALIELWVGEELEFDRHPMDIGTAPRAHTHTRVDSYFTEEKEPVALRLEKVTGQDTELERLRSTFGQMNQDVLAFEPQTLDQSGLADLRMNMSVTFIDPFFDWIRLPRPIMQVAHGLFSLPWHPQGYLIGGGSSAYCIQLLEVAGRELLYLLARVRENVERLDVVQQEKTRLKDTLTEVDKLVRREQSGISIPSHTEFYALDEILFRSGHSNPKINDIIGVLLITNEEFATFVRQSARHFDKSISASLEVALRTGYVKVKLPFGGVQDYPVDMEDLYTDWQPKDETIVVNYTVIMLACLRASMRSYLLNIRFDGHPLMREILQMDDRVYVA</sequence>
<dbReference type="OrthoDB" id="3942083at2759"/>